<evidence type="ECO:0000313" key="1">
    <source>
        <dbReference type="EMBL" id="KIC73534.1"/>
    </source>
</evidence>
<dbReference type="AlphaFoldDB" id="A0A0C1H7Z8"/>
<evidence type="ECO:0000313" key="2">
    <source>
        <dbReference type="Proteomes" id="UP000031465"/>
    </source>
</evidence>
<proteinExistence type="predicted"/>
<dbReference type="Proteomes" id="UP000031465">
    <property type="component" value="Unassembled WGS sequence"/>
</dbReference>
<reference evidence="1 2" key="1">
    <citation type="journal article" date="2014" name="Mol. Biol. Evol.">
        <title>Massive expansion of Ubiquitination-related gene families within the Chlamydiae.</title>
        <authorList>
            <person name="Domman D."/>
            <person name="Collingro A."/>
            <person name="Lagkouvardos I."/>
            <person name="Gehre L."/>
            <person name="Weinmaier T."/>
            <person name="Rattei T."/>
            <person name="Subtil A."/>
            <person name="Horn M."/>
        </authorList>
    </citation>
    <scope>NUCLEOTIDE SEQUENCE [LARGE SCALE GENOMIC DNA]</scope>
    <source>
        <strain evidence="1 2">EI2</strain>
    </source>
</reference>
<sequence>MFDYQLFLAFPISEAYFYQLLQISEPVRNLFIQEIEGEYLQQITYQEKIYLGKNVGYSVELEKLEFIQNHIFSLLKRLVSDYPYHEQSLVVLAIPQTECSS</sequence>
<comment type="caution">
    <text evidence="1">The sequence shown here is derived from an EMBL/GenBank/DDBJ whole genome shotgun (WGS) entry which is preliminary data.</text>
</comment>
<gene>
    <name evidence="1" type="ORF">DB44_BE00130</name>
</gene>
<name>A0A0C1H7Z8_9BACT</name>
<accession>A0A0C1H7Z8</accession>
<dbReference type="EMBL" id="JSAN01000028">
    <property type="protein sequence ID" value="KIC73534.1"/>
    <property type="molecule type" value="Genomic_DNA"/>
</dbReference>
<protein>
    <submittedName>
        <fullName evidence="1">Uncharacterized protein</fullName>
    </submittedName>
</protein>
<organism evidence="1 2">
    <name type="scientific">Candidatus Protochlamydia amoebophila</name>
    <dbReference type="NCBI Taxonomy" id="362787"/>
    <lineage>
        <taxon>Bacteria</taxon>
        <taxon>Pseudomonadati</taxon>
        <taxon>Chlamydiota</taxon>
        <taxon>Chlamydiia</taxon>
        <taxon>Parachlamydiales</taxon>
        <taxon>Parachlamydiaceae</taxon>
        <taxon>Candidatus Protochlamydia</taxon>
    </lineage>
</organism>
<dbReference type="RefSeq" id="WP_039356635.1">
    <property type="nucleotide sequence ID" value="NZ_JSAN01000028.1"/>
</dbReference>
<dbReference type="PATRIC" id="fig|362787.3.peg.383"/>